<dbReference type="AlphaFoldDB" id="A0A161XFU6"/>
<feature type="domain" description="Two component regulator three Y" evidence="1">
    <location>
        <begin position="506"/>
        <end position="571"/>
    </location>
</feature>
<reference evidence="2 3" key="1">
    <citation type="submission" date="2016-04" db="EMBL/GenBank/DDBJ databases">
        <title>Genome sequence of Clostridium magnum DSM 2767.</title>
        <authorList>
            <person name="Poehlein A."/>
            <person name="Uhlig R."/>
            <person name="Fischer R."/>
            <person name="Bahl H."/>
            <person name="Daniel R."/>
        </authorList>
    </citation>
    <scope>NUCLEOTIDE SEQUENCE [LARGE SCALE GENOMIC DNA]</scope>
    <source>
        <strain evidence="2 3">DSM 2767</strain>
    </source>
</reference>
<sequence length="667" mass="78115">MNELAINFNLESPQEKNSKIVISIEDTLEEDLLYKYMIGSNGTWTTLKDFTNDRSVEWTPKEEGKYIIMVEGKKKDGHRSFDYISRIDYIIGKVEEKLINNLSLDQYELNLGEKLNLFVDANKVPLMFRYWIRVKDKWEIIKDYSADNTLTWVVKSEGKGQILVECKNIDSKNSYDDFETIEFEVIPLKEIQITDFKCLNSELIEDTELIFKVESSHKEGRTILYKFIKINPSGEAECVQDYSTKKVVNYVEAKSGEYKLLCLAKDMYSTSIFDTRVVINFRVKKYNELIIRNFTSNLNSPQLTGTEIDLIAEVIGGKKVIYRYIITGSCSEDSGYIRNNSYVWKSKIPGNYKITLWVKDKSFEGDYETSESFDYVVDERSEEPVKIDDILVDKKDKILIDEKVQAIVHASGGTDLRYSFIIRKDKEELERIDYGTCNWINFIPKEQGEYELDIRVKDKYSDREFDSHSVITLKVLRYIPANIDYVLFPIREYYMVGEKIALNVVAQNTKNILMKYELKINNHKVEETDFVDEKGYVFTPKCSGVYTVEIFGKNIESDKPFDCKREVRIEVHETLPVTNTKITCDKVKFTCNDPINFTVRSEGGNDVVYEFFLMEKDEWNLVQNYSKKNYYTFMPFSKDKYKILVLAKSQYNKVSYEDYDTFIFNVE</sequence>
<dbReference type="NCBIfam" id="NF010681">
    <property type="entry name" value="PRK14081.1"/>
    <property type="match status" value="1"/>
</dbReference>
<name>A0A161XFU6_9CLOT</name>
<dbReference type="PATRIC" id="fig|1121326.3.peg.418"/>
<dbReference type="OrthoDB" id="1925648at2"/>
<evidence type="ECO:0000259" key="1">
    <source>
        <dbReference type="Pfam" id="PF07495"/>
    </source>
</evidence>
<keyword evidence="3" id="KW-1185">Reference proteome</keyword>
<protein>
    <submittedName>
        <fullName evidence="2">Y_Y_Y domain protein</fullName>
    </submittedName>
</protein>
<feature type="domain" description="Two component regulator three Y" evidence="1">
    <location>
        <begin position="127"/>
        <end position="185"/>
    </location>
</feature>
<dbReference type="InterPro" id="IPR011123">
    <property type="entry name" value="Y_Y_Y"/>
</dbReference>
<evidence type="ECO:0000313" key="3">
    <source>
        <dbReference type="Proteomes" id="UP000076603"/>
    </source>
</evidence>
<comment type="caution">
    <text evidence="2">The sequence shown here is derived from an EMBL/GenBank/DDBJ whole genome shotgun (WGS) entry which is preliminary data.</text>
</comment>
<proteinExistence type="predicted"/>
<evidence type="ECO:0000313" key="2">
    <source>
        <dbReference type="EMBL" id="KZL93416.1"/>
    </source>
</evidence>
<organism evidence="2 3">
    <name type="scientific">Clostridium magnum DSM 2767</name>
    <dbReference type="NCBI Taxonomy" id="1121326"/>
    <lineage>
        <taxon>Bacteria</taxon>
        <taxon>Bacillati</taxon>
        <taxon>Bacillota</taxon>
        <taxon>Clostridia</taxon>
        <taxon>Eubacteriales</taxon>
        <taxon>Clostridiaceae</taxon>
        <taxon>Clostridium</taxon>
    </lineage>
</organism>
<accession>A0A161XFU6</accession>
<dbReference type="Pfam" id="PF07495">
    <property type="entry name" value="Y_Y_Y"/>
    <property type="match status" value="5"/>
</dbReference>
<gene>
    <name evidence="2" type="ORF">CLMAG_04400</name>
</gene>
<feature type="domain" description="Two component regulator three Y" evidence="1">
    <location>
        <begin position="219"/>
        <end position="284"/>
    </location>
</feature>
<feature type="domain" description="Two component regulator three Y" evidence="1">
    <location>
        <begin position="411"/>
        <end position="475"/>
    </location>
</feature>
<dbReference type="EMBL" id="LWAE01000001">
    <property type="protein sequence ID" value="KZL93416.1"/>
    <property type="molecule type" value="Genomic_DNA"/>
</dbReference>
<dbReference type="STRING" id="1121326.CLMAG_04400"/>
<feature type="domain" description="Two component regulator three Y" evidence="1">
    <location>
        <begin position="28"/>
        <end position="91"/>
    </location>
</feature>
<dbReference type="Proteomes" id="UP000076603">
    <property type="component" value="Unassembled WGS sequence"/>
</dbReference>
<dbReference type="RefSeq" id="WP_066617318.1">
    <property type="nucleotide sequence ID" value="NZ_FQXL01000054.1"/>
</dbReference>